<dbReference type="Proteomes" id="UP001165962">
    <property type="component" value="Unassembled WGS sequence"/>
</dbReference>
<comment type="caution">
    <text evidence="2">The sequence shown here is derived from an EMBL/GenBank/DDBJ whole genome shotgun (WGS) entry which is preliminary data.</text>
</comment>
<sequence length="639" mass="74746">MHPQLLYVYIGNIDRCLKQQAFHLTNDFSVQYVLAEHKLAITKRNNPYKGLWGDKISNVNLIVGKNGSGKTTLLDLIGSTKTRRQRMFNNIRQPGEDPYSEWFAVYHVEEDIFVIEGFNPHMFANIDGIHSGISYEYSFCVKYDFELGSGFHHEFIQERDYMRDARTFSLDESVYFLYLTNERRKEWFSGDVVTNEGDYYVGFKRDYLNKPLYAHLYKFLSKGYEVLEPEFTASEAICEISLSDHIFESSALKSEILAEFDLQLYQDKTQITYFSRQTTDWSHKQSFIIRYLELLIIDTWVNQCHEILDEKALNDFAAHIETIECRITSFEESVKYLLSILEVFDAIMAKFNHPDWHRLDVKAVRILVQLLEEVNDLIFIKTSKMVIRLHQEEDTAFHNVLTQVDRHFMSLSGTYQMLDISICRLSTGELEFVNGFSNLYYAIEVAVSNRQIDTILLLLDEPDASFHPEWSRRYIRNLVLFLNGIEAAREVKFQIILSTHSPFIVSDVPKEHISCIRVTKGHDGIQRTVHQANFGLMSNFYDIIKSDFFIDSPLGEHAKTIFSDLIQEINGLQEYNKDRFDRMFAIIAAIGDEVIRGKLQELLRDAAIRLLPPTRHRELRIAELERELEKLRNESRERP</sequence>
<reference evidence="2" key="1">
    <citation type="submission" date="2020-03" db="EMBL/GenBank/DDBJ databases">
        <title>Draft sequencing of Paenibacilllus sp. S3N08.</title>
        <authorList>
            <person name="Kim D.-U."/>
        </authorList>
    </citation>
    <scope>NUCLEOTIDE SEQUENCE</scope>
    <source>
        <strain evidence="2">S3N08</strain>
    </source>
</reference>
<dbReference type="EMBL" id="JAAOIW010000011">
    <property type="protein sequence ID" value="NHN33207.1"/>
    <property type="molecule type" value="Genomic_DNA"/>
</dbReference>
<dbReference type="PANTHER" id="PTHR32182">
    <property type="entry name" value="DNA REPLICATION AND REPAIR PROTEIN RECF"/>
    <property type="match status" value="1"/>
</dbReference>
<dbReference type="InterPro" id="IPR041685">
    <property type="entry name" value="AAA_GajA/Old/RecF-like"/>
</dbReference>
<protein>
    <submittedName>
        <fullName evidence="2">AAA family ATPase</fullName>
    </submittedName>
</protein>
<accession>A0ABX0JEA2</accession>
<dbReference type="PANTHER" id="PTHR32182:SF23">
    <property type="entry name" value="ATP BINDING PROTEIN"/>
    <property type="match status" value="1"/>
</dbReference>
<feature type="domain" description="Endonuclease GajA/Old nuclease/RecF-like AAA" evidence="1">
    <location>
        <begin position="56"/>
        <end position="505"/>
    </location>
</feature>
<dbReference type="Pfam" id="PF13175">
    <property type="entry name" value="AAA_15"/>
    <property type="match status" value="1"/>
</dbReference>
<evidence type="ECO:0000313" key="2">
    <source>
        <dbReference type="EMBL" id="NHN33207.1"/>
    </source>
</evidence>
<dbReference type="SUPFAM" id="SSF52540">
    <property type="entry name" value="P-loop containing nucleoside triphosphate hydrolases"/>
    <property type="match status" value="1"/>
</dbReference>
<evidence type="ECO:0000259" key="1">
    <source>
        <dbReference type="Pfam" id="PF13175"/>
    </source>
</evidence>
<keyword evidence="3" id="KW-1185">Reference proteome</keyword>
<proteinExistence type="predicted"/>
<name>A0ABX0JEA2_9BACL</name>
<dbReference type="RefSeq" id="WP_166153519.1">
    <property type="nucleotide sequence ID" value="NZ_JAAOIW010000011.1"/>
</dbReference>
<dbReference type="Gene3D" id="3.40.50.300">
    <property type="entry name" value="P-loop containing nucleotide triphosphate hydrolases"/>
    <property type="match status" value="1"/>
</dbReference>
<gene>
    <name evidence="2" type="ORF">G9U52_25675</name>
</gene>
<dbReference type="InterPro" id="IPR027417">
    <property type="entry name" value="P-loop_NTPase"/>
</dbReference>
<organism evidence="2 3">
    <name type="scientific">Paenibacillus agricola</name>
    <dbReference type="NCBI Taxonomy" id="2716264"/>
    <lineage>
        <taxon>Bacteria</taxon>
        <taxon>Bacillati</taxon>
        <taxon>Bacillota</taxon>
        <taxon>Bacilli</taxon>
        <taxon>Bacillales</taxon>
        <taxon>Paenibacillaceae</taxon>
        <taxon>Paenibacillus</taxon>
    </lineage>
</organism>
<evidence type="ECO:0000313" key="3">
    <source>
        <dbReference type="Proteomes" id="UP001165962"/>
    </source>
</evidence>